<reference evidence="1" key="1">
    <citation type="submission" date="2019-03" db="EMBL/GenBank/DDBJ databases">
        <title>Complete genome sequences of Enterobacter asburiae str. MRY18-106 isolated from a patient in Japan.</title>
        <authorList>
            <person name="Sekizuka T."/>
            <person name="Matsui M."/>
            <person name="Takara T."/>
            <person name="Uechi A."/>
            <person name="Harakuni M."/>
            <person name="Kimura T."/>
            <person name="Suzuki S."/>
            <person name="Kuroda M."/>
        </authorList>
    </citation>
    <scope>NUCLEOTIDE SEQUENCE</scope>
    <source>
        <strain evidence="1">MRY18-106</strain>
    </source>
</reference>
<evidence type="ECO:0008006" key="2">
    <source>
        <dbReference type="Google" id="ProtNLM"/>
    </source>
</evidence>
<protein>
    <recommendedName>
        <fullName evidence="2">Lipoprotein</fullName>
    </recommendedName>
</protein>
<accession>A0A455W3Z6</accession>
<dbReference type="EMBL" id="AP019533">
    <property type="protein sequence ID" value="BBI97215.1"/>
    <property type="molecule type" value="Genomic_DNA"/>
</dbReference>
<evidence type="ECO:0000313" key="1">
    <source>
        <dbReference type="EMBL" id="BBI97215.1"/>
    </source>
</evidence>
<proteinExistence type="predicted"/>
<gene>
    <name evidence="1" type="ORF">MRY18106EAS_37470</name>
</gene>
<sequence length="155" mass="17045">MKKYVFSLITCILTASCIASESDWITYIKLVSSADMAAIQALPAKIKSTGDNLDDEHAEQLATAISMALIRAPELVLNVTNQFELNPDPLQQRFGTTLICSIPMMIHSTNAEVETYLAKAKPALEKAGSPARECLSNMLDVINEVKQEKDKDSKR</sequence>
<organism evidence="1">
    <name type="scientific">Enterobacter asburiae</name>
    <dbReference type="NCBI Taxonomy" id="61645"/>
    <lineage>
        <taxon>Bacteria</taxon>
        <taxon>Pseudomonadati</taxon>
        <taxon>Pseudomonadota</taxon>
        <taxon>Gammaproteobacteria</taxon>
        <taxon>Enterobacterales</taxon>
        <taxon>Enterobacteriaceae</taxon>
        <taxon>Enterobacter</taxon>
        <taxon>Enterobacter cloacae complex</taxon>
    </lineage>
</organism>
<dbReference type="PROSITE" id="PS51257">
    <property type="entry name" value="PROKAR_LIPOPROTEIN"/>
    <property type="match status" value="1"/>
</dbReference>
<name>A0A455W3Z6_ENTAS</name>
<dbReference type="AlphaFoldDB" id="A0A455W3Z6"/>